<evidence type="ECO:0000313" key="2">
    <source>
        <dbReference type="Proteomes" id="UP001597419"/>
    </source>
</evidence>
<sequence length="81" mass="8588">MSNEAATLSLPTPPRREWLVRCQDTDLLLAVCGVEANNGTLGISGPDGEYFSLQAGQIPLFQQALSAAITQVADDVRQAVS</sequence>
<evidence type="ECO:0000313" key="1">
    <source>
        <dbReference type="EMBL" id="MFD2458699.1"/>
    </source>
</evidence>
<keyword evidence="2" id="KW-1185">Reference proteome</keyword>
<gene>
    <name evidence="1" type="ORF">ACFSYJ_08810</name>
</gene>
<accession>A0ABW5GBT7</accession>
<proteinExistence type="predicted"/>
<dbReference type="EMBL" id="JBHUKU010000004">
    <property type="protein sequence ID" value="MFD2458699.1"/>
    <property type="molecule type" value="Genomic_DNA"/>
</dbReference>
<organism evidence="1 2">
    <name type="scientific">Amycolatopsis samaneae</name>
    <dbReference type="NCBI Taxonomy" id="664691"/>
    <lineage>
        <taxon>Bacteria</taxon>
        <taxon>Bacillati</taxon>
        <taxon>Actinomycetota</taxon>
        <taxon>Actinomycetes</taxon>
        <taxon>Pseudonocardiales</taxon>
        <taxon>Pseudonocardiaceae</taxon>
        <taxon>Amycolatopsis</taxon>
    </lineage>
</organism>
<comment type="caution">
    <text evidence="1">The sequence shown here is derived from an EMBL/GenBank/DDBJ whole genome shotgun (WGS) entry which is preliminary data.</text>
</comment>
<reference evidence="2" key="1">
    <citation type="journal article" date="2019" name="Int. J. Syst. Evol. Microbiol.">
        <title>The Global Catalogue of Microorganisms (GCM) 10K type strain sequencing project: providing services to taxonomists for standard genome sequencing and annotation.</title>
        <authorList>
            <consortium name="The Broad Institute Genomics Platform"/>
            <consortium name="The Broad Institute Genome Sequencing Center for Infectious Disease"/>
            <person name="Wu L."/>
            <person name="Ma J."/>
        </authorList>
    </citation>
    <scope>NUCLEOTIDE SEQUENCE [LARGE SCALE GENOMIC DNA]</scope>
    <source>
        <strain evidence="2">CGMCC 4.7643</strain>
    </source>
</reference>
<name>A0ABW5GBT7_9PSEU</name>
<dbReference type="RefSeq" id="WP_345387519.1">
    <property type="nucleotide sequence ID" value="NZ_BAABHG010000002.1"/>
</dbReference>
<dbReference type="Proteomes" id="UP001597419">
    <property type="component" value="Unassembled WGS sequence"/>
</dbReference>
<protein>
    <submittedName>
        <fullName evidence="1">Uncharacterized protein</fullName>
    </submittedName>
</protein>